<sequence length="314" mass="33301">MSEKNKELLNKARPIIGLFIFVVIISFVSDRFLTANNLFNVLRQTSINAIIAIGMTFVILTAGIDLSVGSVLAFSSALGAYLIKGGMNIFLVILIALLIGLVAGTLNGIFITKGGIQPFIATLVMMQLLRGGTLVFTNGKPIPVPAKEVSKVFTFIGRGNVFGIHVPIIITIVVFIVGYFLLNHTKFGRYIYAVGGNEESSMLSGINTHKVKISAYAINGLMSAIVGLIVLSRLSSAQPTAGEGYEMDAIAAVVLGGTSLSGGQGSIIGTLIGALIIGILNNTLNLLNVQSYYQMIAKAMVILIAVLLDRKSKH</sequence>
<evidence type="ECO:0000313" key="10">
    <source>
        <dbReference type="Proteomes" id="UP001236559"/>
    </source>
</evidence>
<dbReference type="PANTHER" id="PTHR32196:SF21">
    <property type="entry name" value="ABC TRANSPORTER PERMEASE PROTEIN YPHD-RELATED"/>
    <property type="match status" value="1"/>
</dbReference>
<accession>A0ABU0AY75</accession>
<evidence type="ECO:0000256" key="6">
    <source>
        <dbReference type="ARBA" id="ARBA00022989"/>
    </source>
</evidence>
<evidence type="ECO:0000256" key="7">
    <source>
        <dbReference type="ARBA" id="ARBA00023136"/>
    </source>
</evidence>
<keyword evidence="3" id="KW-1003">Cell membrane</keyword>
<feature type="transmembrane region" description="Helical" evidence="8">
    <location>
        <begin position="12"/>
        <end position="29"/>
    </location>
</feature>
<feature type="transmembrane region" description="Helical" evidence="8">
    <location>
        <begin position="49"/>
        <end position="82"/>
    </location>
</feature>
<evidence type="ECO:0000256" key="3">
    <source>
        <dbReference type="ARBA" id="ARBA00022475"/>
    </source>
</evidence>
<evidence type="ECO:0000256" key="5">
    <source>
        <dbReference type="ARBA" id="ARBA00022692"/>
    </source>
</evidence>
<evidence type="ECO:0000313" key="9">
    <source>
        <dbReference type="EMBL" id="MDQ0275358.1"/>
    </source>
</evidence>
<dbReference type="CDD" id="cd06579">
    <property type="entry name" value="TM_PBP1_transp_AraH_like"/>
    <property type="match status" value="1"/>
</dbReference>
<proteinExistence type="predicted"/>
<feature type="transmembrane region" description="Helical" evidence="8">
    <location>
        <begin position="213"/>
        <end position="231"/>
    </location>
</feature>
<dbReference type="RefSeq" id="WP_023054983.1">
    <property type="nucleotide sequence ID" value="NZ_JAUSTN010000007.1"/>
</dbReference>
<protein>
    <submittedName>
        <fullName evidence="9">Ribose transport system permease protein</fullName>
    </submittedName>
</protein>
<name>A0ABU0AY75_9FIRM</name>
<keyword evidence="7 8" id="KW-0472">Membrane</keyword>
<feature type="transmembrane region" description="Helical" evidence="8">
    <location>
        <begin position="116"/>
        <end position="139"/>
    </location>
</feature>
<keyword evidence="6 8" id="KW-1133">Transmembrane helix</keyword>
<comment type="caution">
    <text evidence="9">The sequence shown here is derived from an EMBL/GenBank/DDBJ whole genome shotgun (WGS) entry which is preliminary data.</text>
</comment>
<comment type="subcellular location">
    <subcellularLocation>
        <location evidence="1">Cell membrane</location>
        <topology evidence="1">Multi-pass membrane protein</topology>
    </subcellularLocation>
</comment>
<dbReference type="Proteomes" id="UP001236559">
    <property type="component" value="Unassembled WGS sequence"/>
</dbReference>
<dbReference type="Pfam" id="PF02653">
    <property type="entry name" value="BPD_transp_2"/>
    <property type="match status" value="1"/>
</dbReference>
<feature type="transmembrane region" description="Helical" evidence="8">
    <location>
        <begin position="89"/>
        <end position="110"/>
    </location>
</feature>
<keyword evidence="4" id="KW-0997">Cell inner membrane</keyword>
<organism evidence="9 10">
    <name type="scientific">Peptoniphilus koenoeneniae</name>
    <dbReference type="NCBI Taxonomy" id="507751"/>
    <lineage>
        <taxon>Bacteria</taxon>
        <taxon>Bacillati</taxon>
        <taxon>Bacillota</taxon>
        <taxon>Tissierellia</taxon>
        <taxon>Tissierellales</taxon>
        <taxon>Peptoniphilaceae</taxon>
        <taxon>Peptoniphilus</taxon>
    </lineage>
</organism>
<evidence type="ECO:0000256" key="4">
    <source>
        <dbReference type="ARBA" id="ARBA00022519"/>
    </source>
</evidence>
<keyword evidence="5 8" id="KW-0812">Transmembrane</keyword>
<keyword evidence="2" id="KW-0813">Transport</keyword>
<evidence type="ECO:0000256" key="1">
    <source>
        <dbReference type="ARBA" id="ARBA00004651"/>
    </source>
</evidence>
<dbReference type="PANTHER" id="PTHR32196">
    <property type="entry name" value="ABC TRANSPORTER PERMEASE PROTEIN YPHD-RELATED-RELATED"/>
    <property type="match status" value="1"/>
</dbReference>
<feature type="transmembrane region" description="Helical" evidence="8">
    <location>
        <begin position="252"/>
        <end position="280"/>
    </location>
</feature>
<evidence type="ECO:0000256" key="8">
    <source>
        <dbReference type="SAM" id="Phobius"/>
    </source>
</evidence>
<reference evidence="9 10" key="1">
    <citation type="submission" date="2023-07" db="EMBL/GenBank/DDBJ databases">
        <title>Genomic Encyclopedia of Type Strains, Phase IV (KMG-IV): sequencing the most valuable type-strain genomes for metagenomic binning, comparative biology and taxonomic classification.</title>
        <authorList>
            <person name="Goeker M."/>
        </authorList>
    </citation>
    <scope>NUCLEOTIDE SEQUENCE [LARGE SCALE GENOMIC DNA]</scope>
    <source>
        <strain evidence="9 10">DSM 22616</strain>
    </source>
</reference>
<evidence type="ECO:0000256" key="2">
    <source>
        <dbReference type="ARBA" id="ARBA00022448"/>
    </source>
</evidence>
<keyword evidence="10" id="KW-1185">Reference proteome</keyword>
<gene>
    <name evidence="9" type="ORF">J2S72_001385</name>
</gene>
<dbReference type="EMBL" id="JAUSTN010000007">
    <property type="protein sequence ID" value="MDQ0275358.1"/>
    <property type="molecule type" value="Genomic_DNA"/>
</dbReference>
<dbReference type="NCBIfam" id="NF007067">
    <property type="entry name" value="PRK09512.1"/>
    <property type="match status" value="1"/>
</dbReference>
<feature type="transmembrane region" description="Helical" evidence="8">
    <location>
        <begin position="160"/>
        <end position="182"/>
    </location>
</feature>
<dbReference type="InterPro" id="IPR001851">
    <property type="entry name" value="ABC_transp_permease"/>
</dbReference>